<proteinExistence type="predicted"/>
<organism evidence="2 3">
    <name type="scientific">Thalassiosira oceanica</name>
    <name type="common">Marine diatom</name>
    <dbReference type="NCBI Taxonomy" id="159749"/>
    <lineage>
        <taxon>Eukaryota</taxon>
        <taxon>Sar</taxon>
        <taxon>Stramenopiles</taxon>
        <taxon>Ochrophyta</taxon>
        <taxon>Bacillariophyta</taxon>
        <taxon>Coscinodiscophyceae</taxon>
        <taxon>Thalassiosirophycidae</taxon>
        <taxon>Thalassiosirales</taxon>
        <taxon>Thalassiosiraceae</taxon>
        <taxon>Thalassiosira</taxon>
    </lineage>
</organism>
<comment type="caution">
    <text evidence="2">The sequence shown here is derived from an EMBL/GenBank/DDBJ whole genome shotgun (WGS) entry which is preliminary data.</text>
</comment>
<feature type="transmembrane region" description="Helical" evidence="1">
    <location>
        <begin position="90"/>
        <end position="106"/>
    </location>
</feature>
<dbReference type="SUPFAM" id="SSF55008">
    <property type="entry name" value="HMA, heavy metal-associated domain"/>
    <property type="match status" value="1"/>
</dbReference>
<accession>K0T3I1</accession>
<evidence type="ECO:0000313" key="3">
    <source>
        <dbReference type="Proteomes" id="UP000266841"/>
    </source>
</evidence>
<dbReference type="EMBL" id="AGNL01012335">
    <property type="protein sequence ID" value="EJK67946.1"/>
    <property type="molecule type" value="Genomic_DNA"/>
</dbReference>
<keyword evidence="1" id="KW-0812">Transmembrane</keyword>
<evidence type="ECO:0000313" key="2">
    <source>
        <dbReference type="EMBL" id="EJK67946.1"/>
    </source>
</evidence>
<dbReference type="InterPro" id="IPR006121">
    <property type="entry name" value="HMA_dom"/>
</dbReference>
<feature type="transmembrane region" description="Helical" evidence="1">
    <location>
        <begin position="53"/>
        <end position="70"/>
    </location>
</feature>
<name>K0T3I1_THAOC</name>
<keyword evidence="3" id="KW-1185">Reference proteome</keyword>
<keyword evidence="1" id="KW-1133">Transmembrane helix</keyword>
<dbReference type="CDD" id="cd00371">
    <property type="entry name" value="HMA"/>
    <property type="match status" value="1"/>
</dbReference>
<evidence type="ECO:0000256" key="1">
    <source>
        <dbReference type="SAM" id="Phobius"/>
    </source>
</evidence>
<protein>
    <submittedName>
        <fullName evidence="2">Uncharacterized protein</fullName>
    </submittedName>
</protein>
<dbReference type="GO" id="GO:0046872">
    <property type="term" value="F:metal ion binding"/>
    <property type="evidence" value="ECO:0007669"/>
    <property type="project" value="InterPro"/>
</dbReference>
<dbReference type="Proteomes" id="UP000266841">
    <property type="component" value="Unassembled WGS sequence"/>
</dbReference>
<reference evidence="2 3" key="1">
    <citation type="journal article" date="2012" name="Genome Biol.">
        <title>Genome and low-iron response of an oceanic diatom adapted to chronic iron limitation.</title>
        <authorList>
            <person name="Lommer M."/>
            <person name="Specht M."/>
            <person name="Roy A.S."/>
            <person name="Kraemer L."/>
            <person name="Andreson R."/>
            <person name="Gutowska M.A."/>
            <person name="Wolf J."/>
            <person name="Bergner S.V."/>
            <person name="Schilhabel M.B."/>
            <person name="Klostermeier U.C."/>
            <person name="Beiko R.G."/>
            <person name="Rosenstiel P."/>
            <person name="Hippler M."/>
            <person name="Laroche J."/>
        </authorList>
    </citation>
    <scope>NUCLEOTIDE SEQUENCE [LARGE SCALE GENOMIC DNA]</scope>
    <source>
        <strain evidence="2 3">CCMP1005</strain>
    </source>
</reference>
<dbReference type="Gene3D" id="3.30.70.100">
    <property type="match status" value="1"/>
</dbReference>
<keyword evidence="1" id="KW-0472">Membrane</keyword>
<feature type="transmembrane region" description="Helical" evidence="1">
    <location>
        <begin position="12"/>
        <end position="33"/>
    </location>
</feature>
<sequence length="254" mass="28017">MGLEIYIGPVLALLGSNLCLLLLVLNACDWFGLVHADLSALERLAVNLDDFQLHFRTAAVATVLLALLLCTRTTSPSDQAIPKERRRRSAIALFATAATLAAPRLLRPLSHMHPVIRRSLVGSAALEEPRRVDVSRSEDDSTGPDVPTPVRQELVFEVNKMTCGGCGSHVRNLVEKALAAQQRDSPFTFDKVEVDWRAGVMSVHGTQLTDHLNKEDVMQILGEDGYPSRSFIQALTKLPIGFCGYLEFEFLNIR</sequence>
<dbReference type="AlphaFoldDB" id="K0T3I1"/>
<dbReference type="InterPro" id="IPR036163">
    <property type="entry name" value="HMA_dom_sf"/>
</dbReference>
<gene>
    <name evidence="2" type="ORF">THAOC_10937</name>
</gene>